<evidence type="ECO:0008006" key="4">
    <source>
        <dbReference type="Google" id="ProtNLM"/>
    </source>
</evidence>
<dbReference type="Pfam" id="PF03643">
    <property type="entry name" value="Vps26"/>
    <property type="match status" value="1"/>
</dbReference>
<dbReference type="GO" id="GO:0006886">
    <property type="term" value="P:intracellular protein transport"/>
    <property type="evidence" value="ECO:0000318"/>
    <property type="project" value="GO_Central"/>
</dbReference>
<evidence type="ECO:0000313" key="3">
    <source>
        <dbReference type="Proteomes" id="UP000001514"/>
    </source>
</evidence>
<proteinExistence type="inferred from homology"/>
<comment type="similarity">
    <text evidence="1">Belongs to the VPS26 family.</text>
</comment>
<dbReference type="Gene3D" id="2.60.40.640">
    <property type="match status" value="2"/>
</dbReference>
<evidence type="ECO:0000313" key="2">
    <source>
        <dbReference type="EMBL" id="EFJ13272.1"/>
    </source>
</evidence>
<dbReference type="GO" id="GO:0005768">
    <property type="term" value="C:endosome"/>
    <property type="evidence" value="ECO:0000318"/>
    <property type="project" value="GO_Central"/>
</dbReference>
<sequence>MARVDVKLHRASRIYRPSEVVDGVVTITSLSGLSHQGIRLTALGSVIIQATVGVIESLYSSVKPMVILKKAMDLSGAGKLGIGKSEVCVFFSLSLSSQGDGVVGVLYETYHGAYINIQYQVIVEVVRGYLQKPYTANFEFFVEGHRARLLSRPESVSFYITHDTQNHFLLPAIRSGGFKVTGKVATQCLVSEPLTGELTVEYSNTPLLSIDVLLFRVESILVSDRSSTERTEIQTTQIADGDVCRGVAIPIYVILPRLLTCPTLSANTFSVNFELCIKITFDTRPSAQLEADSKQLVT</sequence>
<dbReference type="eggNOG" id="KOG2717">
    <property type="taxonomic scope" value="Eukaryota"/>
</dbReference>
<keyword evidence="3" id="KW-1185">Reference proteome</keyword>
<dbReference type="Proteomes" id="UP000001514">
    <property type="component" value="Unassembled WGS sequence"/>
</dbReference>
<dbReference type="OMA" id="CVTMPIT"/>
<dbReference type="EMBL" id="GL377634">
    <property type="protein sequence ID" value="EFJ13272.1"/>
    <property type="molecule type" value="Genomic_DNA"/>
</dbReference>
<dbReference type="HOGENOM" id="CLU_056829_0_0_1"/>
<evidence type="ECO:0000256" key="1">
    <source>
        <dbReference type="ARBA" id="ARBA00009100"/>
    </source>
</evidence>
<dbReference type="FunFam" id="2.60.40.640:FF:000023">
    <property type="entry name" value="Vacuolar protein sorting-associated protein 26"/>
    <property type="match status" value="1"/>
</dbReference>
<dbReference type="AlphaFoldDB" id="D8SQJ0"/>
<dbReference type="InterPro" id="IPR028934">
    <property type="entry name" value="Vps26-related"/>
</dbReference>
<organism evidence="3">
    <name type="scientific">Selaginella moellendorffii</name>
    <name type="common">Spikemoss</name>
    <dbReference type="NCBI Taxonomy" id="88036"/>
    <lineage>
        <taxon>Eukaryota</taxon>
        <taxon>Viridiplantae</taxon>
        <taxon>Streptophyta</taxon>
        <taxon>Embryophyta</taxon>
        <taxon>Tracheophyta</taxon>
        <taxon>Lycopodiopsida</taxon>
        <taxon>Selaginellales</taxon>
        <taxon>Selaginellaceae</taxon>
        <taxon>Selaginella</taxon>
    </lineage>
</organism>
<dbReference type="Gramene" id="EFJ13272">
    <property type="protein sequence ID" value="EFJ13272"/>
    <property type="gene ID" value="SELMODRAFT_122835"/>
</dbReference>
<gene>
    <name evidence="2" type="ORF">SELMODRAFT_122835</name>
</gene>
<accession>D8SQJ0</accession>
<reference evidence="2 3" key="1">
    <citation type="journal article" date="2011" name="Science">
        <title>The Selaginella genome identifies genetic changes associated with the evolution of vascular plants.</title>
        <authorList>
            <person name="Banks J.A."/>
            <person name="Nishiyama T."/>
            <person name="Hasebe M."/>
            <person name="Bowman J.L."/>
            <person name="Gribskov M."/>
            <person name="dePamphilis C."/>
            <person name="Albert V.A."/>
            <person name="Aono N."/>
            <person name="Aoyama T."/>
            <person name="Ambrose B.A."/>
            <person name="Ashton N.W."/>
            <person name="Axtell M.J."/>
            <person name="Barker E."/>
            <person name="Barker M.S."/>
            <person name="Bennetzen J.L."/>
            <person name="Bonawitz N.D."/>
            <person name="Chapple C."/>
            <person name="Cheng C."/>
            <person name="Correa L.G."/>
            <person name="Dacre M."/>
            <person name="DeBarry J."/>
            <person name="Dreyer I."/>
            <person name="Elias M."/>
            <person name="Engstrom E.M."/>
            <person name="Estelle M."/>
            <person name="Feng L."/>
            <person name="Finet C."/>
            <person name="Floyd S.K."/>
            <person name="Frommer W.B."/>
            <person name="Fujita T."/>
            <person name="Gramzow L."/>
            <person name="Gutensohn M."/>
            <person name="Harholt J."/>
            <person name="Hattori M."/>
            <person name="Heyl A."/>
            <person name="Hirai T."/>
            <person name="Hiwatashi Y."/>
            <person name="Ishikawa M."/>
            <person name="Iwata M."/>
            <person name="Karol K.G."/>
            <person name="Koehler B."/>
            <person name="Kolukisaoglu U."/>
            <person name="Kubo M."/>
            <person name="Kurata T."/>
            <person name="Lalonde S."/>
            <person name="Li K."/>
            <person name="Li Y."/>
            <person name="Litt A."/>
            <person name="Lyons E."/>
            <person name="Manning G."/>
            <person name="Maruyama T."/>
            <person name="Michael T.P."/>
            <person name="Mikami K."/>
            <person name="Miyazaki S."/>
            <person name="Morinaga S."/>
            <person name="Murata T."/>
            <person name="Mueller-Roeber B."/>
            <person name="Nelson D.R."/>
            <person name="Obara M."/>
            <person name="Oguri Y."/>
            <person name="Olmstead R.G."/>
            <person name="Onodera N."/>
            <person name="Petersen B.L."/>
            <person name="Pils B."/>
            <person name="Prigge M."/>
            <person name="Rensing S.A."/>
            <person name="Riano-Pachon D.M."/>
            <person name="Roberts A.W."/>
            <person name="Sato Y."/>
            <person name="Scheller H.V."/>
            <person name="Schulz B."/>
            <person name="Schulz C."/>
            <person name="Shakirov E.V."/>
            <person name="Shibagaki N."/>
            <person name="Shinohara N."/>
            <person name="Shippen D.E."/>
            <person name="Soerensen I."/>
            <person name="Sotooka R."/>
            <person name="Sugimoto N."/>
            <person name="Sugita M."/>
            <person name="Sumikawa N."/>
            <person name="Tanurdzic M."/>
            <person name="Theissen G."/>
            <person name="Ulvskov P."/>
            <person name="Wakazuki S."/>
            <person name="Weng J.K."/>
            <person name="Willats W.W."/>
            <person name="Wipf D."/>
            <person name="Wolf P.G."/>
            <person name="Yang L."/>
            <person name="Zimmer A.D."/>
            <person name="Zhu Q."/>
            <person name="Mitros T."/>
            <person name="Hellsten U."/>
            <person name="Loque D."/>
            <person name="Otillar R."/>
            <person name="Salamov A."/>
            <person name="Schmutz J."/>
            <person name="Shapiro H."/>
            <person name="Lindquist E."/>
            <person name="Lucas S."/>
            <person name="Rokhsar D."/>
            <person name="Grigoriev I.V."/>
        </authorList>
    </citation>
    <scope>NUCLEOTIDE SEQUENCE [LARGE SCALE GENOMIC DNA]</scope>
</reference>
<dbReference type="InterPro" id="IPR014752">
    <property type="entry name" value="Arrestin-like_C"/>
</dbReference>
<dbReference type="FunCoup" id="D8SQJ0">
    <property type="interactions" value="3486"/>
</dbReference>
<dbReference type="PANTHER" id="PTHR12233">
    <property type="entry name" value="VACUOLAR PROTEIN SORTING 26 RELATED"/>
    <property type="match status" value="1"/>
</dbReference>
<dbReference type="STRING" id="88036.D8SQJ0"/>
<name>D8SQJ0_SELML</name>
<dbReference type="KEGG" id="smo:SELMODRAFT_122835"/>
<protein>
    <recommendedName>
        <fullName evidence="4">Down syndrome critical region protein 3</fullName>
    </recommendedName>
</protein>
<dbReference type="InParanoid" id="D8SQJ0"/>